<evidence type="ECO:0000313" key="2">
    <source>
        <dbReference type="EMBL" id="KAI9245887.1"/>
    </source>
</evidence>
<proteinExistence type="predicted"/>
<sequence>MKEKKEISSPIIFFSSSPNPLPFITIFRYFILFWENILYIYIYAAAAFFFFYMFYIFYALFFFTTSPSPSPNFISAQDNFFKTNLGKIK</sequence>
<comment type="caution">
    <text evidence="2">The sequence shown here is derived from an EMBL/GenBank/DDBJ whole genome shotgun (WGS) entry which is preliminary data.</text>
</comment>
<reference evidence="2" key="2">
    <citation type="submission" date="2023-02" db="EMBL/GenBank/DDBJ databases">
        <authorList>
            <consortium name="DOE Joint Genome Institute"/>
            <person name="Mondo S.J."/>
            <person name="Chang Y."/>
            <person name="Wang Y."/>
            <person name="Ahrendt S."/>
            <person name="Andreopoulos W."/>
            <person name="Barry K."/>
            <person name="Beard J."/>
            <person name="Benny G.L."/>
            <person name="Blankenship S."/>
            <person name="Bonito G."/>
            <person name="Cuomo C."/>
            <person name="Desiro A."/>
            <person name="Gervers K.A."/>
            <person name="Hundley H."/>
            <person name="Kuo A."/>
            <person name="LaButti K."/>
            <person name="Lang B.F."/>
            <person name="Lipzen A."/>
            <person name="O'Donnell K."/>
            <person name="Pangilinan J."/>
            <person name="Reynolds N."/>
            <person name="Sandor L."/>
            <person name="Smith M.W."/>
            <person name="Tsang A."/>
            <person name="Grigoriev I.V."/>
            <person name="Stajich J.E."/>
            <person name="Spatafora J.W."/>
        </authorList>
    </citation>
    <scope>NUCLEOTIDE SEQUENCE</scope>
    <source>
        <strain evidence="2">RSA 2281</strain>
    </source>
</reference>
<feature type="transmembrane region" description="Helical" evidence="1">
    <location>
        <begin position="12"/>
        <end position="34"/>
    </location>
</feature>
<keyword evidence="1" id="KW-0812">Transmembrane</keyword>
<dbReference type="Proteomes" id="UP001209540">
    <property type="component" value="Unassembled WGS sequence"/>
</dbReference>
<organism evidence="2 3">
    <name type="scientific">Phascolomyces articulosus</name>
    <dbReference type="NCBI Taxonomy" id="60185"/>
    <lineage>
        <taxon>Eukaryota</taxon>
        <taxon>Fungi</taxon>
        <taxon>Fungi incertae sedis</taxon>
        <taxon>Mucoromycota</taxon>
        <taxon>Mucoromycotina</taxon>
        <taxon>Mucoromycetes</taxon>
        <taxon>Mucorales</taxon>
        <taxon>Lichtheimiaceae</taxon>
        <taxon>Phascolomyces</taxon>
    </lineage>
</organism>
<gene>
    <name evidence="2" type="ORF">BDA99DRAFT_271835</name>
</gene>
<keyword evidence="1" id="KW-1133">Transmembrane helix</keyword>
<feature type="transmembrane region" description="Helical" evidence="1">
    <location>
        <begin position="40"/>
        <end position="63"/>
    </location>
</feature>
<evidence type="ECO:0000256" key="1">
    <source>
        <dbReference type="SAM" id="Phobius"/>
    </source>
</evidence>
<dbReference type="AlphaFoldDB" id="A0AAD5P7P9"/>
<accession>A0AAD5P7P9</accession>
<keyword evidence="1" id="KW-0472">Membrane</keyword>
<reference evidence="2" key="1">
    <citation type="journal article" date="2022" name="IScience">
        <title>Evolution of zygomycete secretomes and the origins of terrestrial fungal ecologies.</title>
        <authorList>
            <person name="Chang Y."/>
            <person name="Wang Y."/>
            <person name="Mondo S."/>
            <person name="Ahrendt S."/>
            <person name="Andreopoulos W."/>
            <person name="Barry K."/>
            <person name="Beard J."/>
            <person name="Benny G.L."/>
            <person name="Blankenship S."/>
            <person name="Bonito G."/>
            <person name="Cuomo C."/>
            <person name="Desiro A."/>
            <person name="Gervers K.A."/>
            <person name="Hundley H."/>
            <person name="Kuo A."/>
            <person name="LaButti K."/>
            <person name="Lang B.F."/>
            <person name="Lipzen A."/>
            <person name="O'Donnell K."/>
            <person name="Pangilinan J."/>
            <person name="Reynolds N."/>
            <person name="Sandor L."/>
            <person name="Smith M.E."/>
            <person name="Tsang A."/>
            <person name="Grigoriev I.V."/>
            <person name="Stajich J.E."/>
            <person name="Spatafora J.W."/>
        </authorList>
    </citation>
    <scope>NUCLEOTIDE SEQUENCE</scope>
    <source>
        <strain evidence="2">RSA 2281</strain>
    </source>
</reference>
<name>A0AAD5P7P9_9FUNG</name>
<evidence type="ECO:0000313" key="3">
    <source>
        <dbReference type="Proteomes" id="UP001209540"/>
    </source>
</evidence>
<keyword evidence="3" id="KW-1185">Reference proteome</keyword>
<dbReference type="EMBL" id="JAIXMP010000049">
    <property type="protein sequence ID" value="KAI9245887.1"/>
    <property type="molecule type" value="Genomic_DNA"/>
</dbReference>
<protein>
    <submittedName>
        <fullName evidence="2">Uncharacterized protein</fullName>
    </submittedName>
</protein>